<dbReference type="PANTHER" id="PTHR43861">
    <property type="entry name" value="TRANS-ACONITATE 2-METHYLTRANSFERASE-RELATED"/>
    <property type="match status" value="1"/>
</dbReference>
<evidence type="ECO:0000259" key="1">
    <source>
        <dbReference type="Pfam" id="PF13847"/>
    </source>
</evidence>
<proteinExistence type="predicted"/>
<dbReference type="SUPFAM" id="SSF53335">
    <property type="entry name" value="S-adenosyl-L-methionine-dependent methyltransferases"/>
    <property type="match status" value="1"/>
</dbReference>
<dbReference type="InterPro" id="IPR025714">
    <property type="entry name" value="Methyltranfer_dom"/>
</dbReference>
<dbReference type="InterPro" id="IPR029063">
    <property type="entry name" value="SAM-dependent_MTases_sf"/>
</dbReference>
<dbReference type="AlphaFoldDB" id="A0A455SNL5"/>
<name>A0A455SNL5_9CHLR</name>
<dbReference type="EMBL" id="AP019376">
    <property type="protein sequence ID" value="BBH88502.1"/>
    <property type="molecule type" value="Genomic_DNA"/>
</dbReference>
<organism evidence="2">
    <name type="scientific">Thermosporothrix sp. COM3</name>
    <dbReference type="NCBI Taxonomy" id="2490863"/>
    <lineage>
        <taxon>Bacteria</taxon>
        <taxon>Bacillati</taxon>
        <taxon>Chloroflexota</taxon>
        <taxon>Ktedonobacteria</taxon>
        <taxon>Ktedonobacterales</taxon>
        <taxon>Thermosporotrichaceae</taxon>
        <taxon>Thermosporothrix</taxon>
    </lineage>
</organism>
<feature type="domain" description="Methyltransferase" evidence="1">
    <location>
        <begin position="55"/>
        <end position="163"/>
    </location>
</feature>
<accession>A0A455SNL5</accession>
<reference evidence="2" key="1">
    <citation type="submission" date="2018-12" db="EMBL/GenBank/DDBJ databases">
        <title>Novel natural products biosynthetic potential of the class Ktedonobacteria.</title>
        <authorList>
            <person name="Zheng Y."/>
            <person name="Saitou A."/>
            <person name="Wang C.M."/>
            <person name="Toyoda A."/>
            <person name="Minakuchi Y."/>
            <person name="Sekiguchi Y."/>
            <person name="Ueda K."/>
            <person name="Takano H."/>
            <person name="Sakai Y."/>
            <person name="Yokota A."/>
            <person name="Yabe S."/>
        </authorList>
    </citation>
    <scope>NUCLEOTIDE SEQUENCE</scope>
    <source>
        <strain evidence="2">COM3</strain>
    </source>
</reference>
<protein>
    <recommendedName>
        <fullName evidence="1">Methyltransferase domain-containing protein</fullName>
    </recommendedName>
</protein>
<sequence>MFETLPRDFVADLQHPYYYRDIHSRWFQWSSPAILDQSARATYYFVKDWLPEGTELHILEVGCGTGFLTLELARDGHTVIGVDKIADSIEIAERTLAIQGANALPVRYFQQDFLDWDAGELRFDAIIFNRVLHHLEALEPTMQKVHHLLKNEGRIICYDYAYDFFDEQCALWVYQTQRLLQLSGHFEPEHPQETDDDAQAIEQIYQAWEARGRHHQLQKGEDLLAALKGHFTELLFTDAPWIFLSIANGLRNVTPEQEEQLVRFIKEMEHYQTAQGIMPAVGFHFVGKR</sequence>
<dbReference type="CDD" id="cd02440">
    <property type="entry name" value="AdoMet_MTases"/>
    <property type="match status" value="1"/>
</dbReference>
<gene>
    <name evidence="2" type="ORF">KTC_32530</name>
</gene>
<dbReference type="Pfam" id="PF13847">
    <property type="entry name" value="Methyltransf_31"/>
    <property type="match status" value="1"/>
</dbReference>
<dbReference type="Gene3D" id="3.40.50.150">
    <property type="entry name" value="Vaccinia Virus protein VP39"/>
    <property type="match status" value="1"/>
</dbReference>
<evidence type="ECO:0000313" key="2">
    <source>
        <dbReference type="EMBL" id="BBH88502.1"/>
    </source>
</evidence>